<protein>
    <recommendedName>
        <fullName evidence="1">Uroporphyrinogen decarboxylase (URO-D) domain-containing protein</fullName>
    </recommendedName>
</protein>
<dbReference type="Pfam" id="PF01208">
    <property type="entry name" value="URO-D"/>
    <property type="match status" value="1"/>
</dbReference>
<dbReference type="EMBL" id="BMDX01000022">
    <property type="protein sequence ID" value="GGA87531.1"/>
    <property type="molecule type" value="Genomic_DNA"/>
</dbReference>
<evidence type="ECO:0000313" key="2">
    <source>
        <dbReference type="EMBL" id="GGA87531.1"/>
    </source>
</evidence>
<dbReference type="GO" id="GO:0004853">
    <property type="term" value="F:uroporphyrinogen decarboxylase activity"/>
    <property type="evidence" value="ECO:0007669"/>
    <property type="project" value="InterPro"/>
</dbReference>
<dbReference type="InterPro" id="IPR038071">
    <property type="entry name" value="UROD/MetE-like_sf"/>
</dbReference>
<dbReference type="GO" id="GO:0006779">
    <property type="term" value="P:porphyrin-containing compound biosynthetic process"/>
    <property type="evidence" value="ECO:0007669"/>
    <property type="project" value="InterPro"/>
</dbReference>
<proteinExistence type="predicted"/>
<keyword evidence="3" id="KW-1185">Reference proteome</keyword>
<dbReference type="AlphaFoldDB" id="A0A8J2XR44"/>
<evidence type="ECO:0000259" key="1">
    <source>
        <dbReference type="Pfam" id="PF01208"/>
    </source>
</evidence>
<dbReference type="Gene3D" id="3.20.20.210">
    <property type="match status" value="1"/>
</dbReference>
<reference evidence="3" key="1">
    <citation type="journal article" date="2019" name="Int. J. Syst. Evol. Microbiol.">
        <title>The Global Catalogue of Microorganisms (GCM) 10K type strain sequencing project: providing services to taxonomists for standard genome sequencing and annotation.</title>
        <authorList>
            <consortium name="The Broad Institute Genomics Platform"/>
            <consortium name="The Broad Institute Genome Sequencing Center for Infectious Disease"/>
            <person name="Wu L."/>
            <person name="Ma J."/>
        </authorList>
    </citation>
    <scope>NUCLEOTIDE SEQUENCE [LARGE SCALE GENOMIC DNA]</scope>
    <source>
        <strain evidence="3">CGMCC 1.10130</strain>
    </source>
</reference>
<dbReference type="OrthoDB" id="5423068at2"/>
<dbReference type="Proteomes" id="UP000619743">
    <property type="component" value="Unassembled WGS sequence"/>
</dbReference>
<dbReference type="InterPro" id="IPR052024">
    <property type="entry name" value="Methanogen_methyltrans"/>
</dbReference>
<gene>
    <name evidence="2" type="ORF">GCM10011369_31990</name>
</gene>
<dbReference type="PANTHER" id="PTHR47099:SF1">
    <property type="entry name" value="METHYLCOBAMIDE:COM METHYLTRANSFERASE MTBA"/>
    <property type="match status" value="1"/>
</dbReference>
<name>A0A8J2XR44_9GAMM</name>
<dbReference type="PANTHER" id="PTHR47099">
    <property type="entry name" value="METHYLCOBAMIDE:COM METHYLTRANSFERASE MTBA"/>
    <property type="match status" value="1"/>
</dbReference>
<evidence type="ECO:0000313" key="3">
    <source>
        <dbReference type="Proteomes" id="UP000619743"/>
    </source>
</evidence>
<dbReference type="InterPro" id="IPR000257">
    <property type="entry name" value="Uroporphyrinogen_deCOase"/>
</dbReference>
<sequence>MVTKREVIKMVLDGEKPPYVPWSFKFTEEPKKMLQQHFAEADLDLPLANHILNLGSDIGFFEEVEPDMHKDVFGVIWDRSVDKDIGDPIKPPLIQQPSMDGVEFPDPLDPRFFANIESEIAKKPDRFRVFQIGFSLYERAWSMRGIENLLMDFMMYPDFVHALFDRIAEYNMAQMRKAMEYDIDAVYFGDDWGQQKGLIFGYDTWKEFVYPQLKKMYGLAREHGKYVMIHSCGDVDELFPDLIECGLNCFNPFQPEVMDLDEILPAYRGRLAFHGGLSMQKVLPFGTVEEVEQESKRLLELGKDGGYIFSPSHSVESDTSLENILKFIEMAQNQTDYQRLNQQ</sequence>
<feature type="domain" description="Uroporphyrinogen decarboxylase (URO-D)" evidence="1">
    <location>
        <begin position="142"/>
        <end position="332"/>
    </location>
</feature>
<dbReference type="RefSeq" id="WP_087506347.1">
    <property type="nucleotide sequence ID" value="NZ_BMDX01000022.1"/>
</dbReference>
<dbReference type="SUPFAM" id="SSF51726">
    <property type="entry name" value="UROD/MetE-like"/>
    <property type="match status" value="1"/>
</dbReference>
<organism evidence="2 3">
    <name type="scientific">Neiella marina</name>
    <dbReference type="NCBI Taxonomy" id="508461"/>
    <lineage>
        <taxon>Bacteria</taxon>
        <taxon>Pseudomonadati</taxon>
        <taxon>Pseudomonadota</taxon>
        <taxon>Gammaproteobacteria</taxon>
        <taxon>Alteromonadales</taxon>
        <taxon>Echinimonadaceae</taxon>
        <taxon>Neiella</taxon>
    </lineage>
</organism>
<accession>A0A8J2XR44</accession>
<comment type="caution">
    <text evidence="2">The sequence shown here is derived from an EMBL/GenBank/DDBJ whole genome shotgun (WGS) entry which is preliminary data.</text>
</comment>